<evidence type="ECO:0000313" key="2">
    <source>
        <dbReference type="Proteomes" id="UP000245699"/>
    </source>
</evidence>
<reference evidence="1 2" key="1">
    <citation type="journal article" date="2018" name="MBio">
        <title>Comparative Genomics Reveals the Core Gene Toolbox for the Fungus-Insect Symbiosis.</title>
        <authorList>
            <person name="Wang Y."/>
            <person name="Stata M."/>
            <person name="Wang W."/>
            <person name="Stajich J.E."/>
            <person name="White M.M."/>
            <person name="Moncalvo J.M."/>
        </authorList>
    </citation>
    <scope>NUCLEOTIDE SEQUENCE [LARGE SCALE GENOMIC DNA]</scope>
    <source>
        <strain evidence="1 2">AUS-77-4</strain>
    </source>
</reference>
<accession>A0A2T9Z225</accession>
<sequence>MFLQKLYSKNHFRSIFPHSSKYSSSTKTKPAFDVFVTKAKLLEYFQNNGIDTKKKLVQRYDAQTLLTKKNLDRRINLGIKIKHDIFQDPISPQLSKQLLDEADAVVEEECSYLLKKLKDHKASTAIDSDNDDRLKILANKIRATYKYRVTTKQKGLFKNINEPAEKDLSTESNSKTPEIQKIQAMTEELKKAALDFLMSAKPIPPK</sequence>
<proteinExistence type="predicted"/>
<dbReference type="Proteomes" id="UP000245699">
    <property type="component" value="Unassembled WGS sequence"/>
</dbReference>
<protein>
    <submittedName>
        <fullName evidence="1">Uncharacterized protein</fullName>
    </submittedName>
</protein>
<dbReference type="AlphaFoldDB" id="A0A2T9Z225"/>
<name>A0A2T9Z225_9FUNG</name>
<comment type="caution">
    <text evidence="1">The sequence shown here is derived from an EMBL/GenBank/DDBJ whole genome shotgun (WGS) entry which is preliminary data.</text>
</comment>
<organism evidence="1 2">
    <name type="scientific">Furculomyces boomerangus</name>
    <dbReference type="NCBI Taxonomy" id="61424"/>
    <lineage>
        <taxon>Eukaryota</taxon>
        <taxon>Fungi</taxon>
        <taxon>Fungi incertae sedis</taxon>
        <taxon>Zoopagomycota</taxon>
        <taxon>Kickxellomycotina</taxon>
        <taxon>Harpellomycetes</taxon>
        <taxon>Harpellales</taxon>
        <taxon>Harpellaceae</taxon>
        <taxon>Furculomyces</taxon>
    </lineage>
</organism>
<evidence type="ECO:0000313" key="1">
    <source>
        <dbReference type="EMBL" id="PVU98584.1"/>
    </source>
</evidence>
<keyword evidence="2" id="KW-1185">Reference proteome</keyword>
<dbReference type="EMBL" id="MBFT01000073">
    <property type="protein sequence ID" value="PVU98584.1"/>
    <property type="molecule type" value="Genomic_DNA"/>
</dbReference>
<gene>
    <name evidence="1" type="ORF">BB559_001447</name>
</gene>